<evidence type="ECO:0000313" key="1">
    <source>
        <dbReference type="EMBL" id="KFM56968.1"/>
    </source>
</evidence>
<feature type="non-terminal residue" evidence="1">
    <location>
        <position position="158"/>
    </location>
</feature>
<organism evidence="1 2">
    <name type="scientific">Stegodyphus mimosarum</name>
    <name type="common">African social velvet spider</name>
    <dbReference type="NCBI Taxonomy" id="407821"/>
    <lineage>
        <taxon>Eukaryota</taxon>
        <taxon>Metazoa</taxon>
        <taxon>Ecdysozoa</taxon>
        <taxon>Arthropoda</taxon>
        <taxon>Chelicerata</taxon>
        <taxon>Arachnida</taxon>
        <taxon>Araneae</taxon>
        <taxon>Araneomorphae</taxon>
        <taxon>Entelegynae</taxon>
        <taxon>Eresoidea</taxon>
        <taxon>Eresidae</taxon>
        <taxon>Stegodyphus</taxon>
    </lineage>
</organism>
<dbReference type="GO" id="GO:0003676">
    <property type="term" value="F:nucleic acid binding"/>
    <property type="evidence" value="ECO:0007669"/>
    <property type="project" value="InterPro"/>
</dbReference>
<sequence length="158" mass="17828">MQIRLSIKPCPVSGVKTCTVTAARSLTLLLDHVVPTLQERHASPVVTFTQDGAPPHIARDVKKFLLESFTEDRVISRGCKFQWLSRSPDLTLADFWLWRFLKSRVYRGSPTTLVELKNTIRLTFAAIHGDMLHSAVMGVVTRLTCLLLFGGDYHHQNI</sequence>
<gene>
    <name evidence="1" type="ORF">X975_03239</name>
</gene>
<dbReference type="PANTHER" id="PTHR47326:SF1">
    <property type="entry name" value="HTH PSQ-TYPE DOMAIN-CONTAINING PROTEIN"/>
    <property type="match status" value="1"/>
</dbReference>
<protein>
    <recommendedName>
        <fullName evidence="3">Transposable element Tc3 transposase</fullName>
    </recommendedName>
</protein>
<keyword evidence="2" id="KW-1185">Reference proteome</keyword>
<evidence type="ECO:0008006" key="3">
    <source>
        <dbReference type="Google" id="ProtNLM"/>
    </source>
</evidence>
<dbReference type="Gene3D" id="3.30.420.10">
    <property type="entry name" value="Ribonuclease H-like superfamily/Ribonuclease H"/>
    <property type="match status" value="1"/>
</dbReference>
<name>A0A087SVS9_STEMI</name>
<evidence type="ECO:0000313" key="2">
    <source>
        <dbReference type="Proteomes" id="UP000054359"/>
    </source>
</evidence>
<reference evidence="1 2" key="1">
    <citation type="submission" date="2013-11" db="EMBL/GenBank/DDBJ databases">
        <title>Genome sequencing of Stegodyphus mimosarum.</title>
        <authorList>
            <person name="Bechsgaard J."/>
        </authorList>
    </citation>
    <scope>NUCLEOTIDE SEQUENCE [LARGE SCALE GENOMIC DNA]</scope>
</reference>
<dbReference type="InterPro" id="IPR036397">
    <property type="entry name" value="RNaseH_sf"/>
</dbReference>
<dbReference type="AlphaFoldDB" id="A0A087SVS9"/>
<dbReference type="EMBL" id="KK112178">
    <property type="protein sequence ID" value="KFM56968.1"/>
    <property type="molecule type" value="Genomic_DNA"/>
</dbReference>
<dbReference type="PANTHER" id="PTHR47326">
    <property type="entry name" value="TRANSPOSABLE ELEMENT TC3 TRANSPOSASE-LIKE PROTEIN"/>
    <property type="match status" value="1"/>
</dbReference>
<dbReference type="Proteomes" id="UP000054359">
    <property type="component" value="Unassembled WGS sequence"/>
</dbReference>
<accession>A0A087SVS9</accession>
<dbReference type="OrthoDB" id="7787442at2759"/>
<proteinExistence type="predicted"/>